<evidence type="ECO:0000313" key="1">
    <source>
        <dbReference type="EMBL" id="AXV06261.1"/>
    </source>
</evidence>
<evidence type="ECO:0000313" key="2">
    <source>
        <dbReference type="Proteomes" id="UP000264006"/>
    </source>
</evidence>
<dbReference type="Gene3D" id="3.40.50.2000">
    <property type="entry name" value="Glycogen Phosphorylase B"/>
    <property type="match status" value="2"/>
</dbReference>
<protein>
    <submittedName>
        <fullName evidence="1">Uncharacterized protein</fullName>
    </submittedName>
</protein>
<name>A0A346XVL4_9ACTN</name>
<sequence length="352" mass="39088">MNRRPRVLSHPPRHPYVDRFDDTVSRVVHRDEPMPRLDAYHDPDWVRRHSGDWDLVHLHFGHEHHPVERMVDVLDAHRSAGTPIVVTVHDLANPHLRPQDDPSLELLGPMVERARVVTTLTVGCANAVAAHTGVHPRIIPHGPILPADRMWRARRLRSASAGPWGPLLLHAKPRRPSHDVRGVLDAVALLDGGVPMRVLVDRDDVDLLRGHRALELVDLVVHDGLEHRELVRQIALSRGLVLPYRWGTHSGMLELAADVGTAVIGTDAGFVAEQHPMAVAPLRRDHVDPIEMADQMISLRDADLVSRAEDRERLGYQVLAAHERVYRAALGTVQTAPRAVDRLATASPGGGV</sequence>
<keyword evidence="2" id="KW-1185">Reference proteome</keyword>
<dbReference type="KEGG" id="euz:DVS28_a1568"/>
<dbReference type="AlphaFoldDB" id="A0A346XVL4"/>
<dbReference type="SUPFAM" id="SSF53756">
    <property type="entry name" value="UDP-Glycosyltransferase/glycogen phosphorylase"/>
    <property type="match status" value="1"/>
</dbReference>
<dbReference type="RefSeq" id="WP_114590946.1">
    <property type="nucleotide sequence ID" value="NZ_CP031165.1"/>
</dbReference>
<proteinExistence type="predicted"/>
<dbReference type="EMBL" id="CP031165">
    <property type="protein sequence ID" value="AXV06261.1"/>
    <property type="molecule type" value="Genomic_DNA"/>
</dbReference>
<organism evidence="1 2">
    <name type="scientific">Euzebya pacifica</name>
    <dbReference type="NCBI Taxonomy" id="1608957"/>
    <lineage>
        <taxon>Bacteria</taxon>
        <taxon>Bacillati</taxon>
        <taxon>Actinomycetota</taxon>
        <taxon>Nitriliruptoria</taxon>
        <taxon>Euzebyales</taxon>
    </lineage>
</organism>
<gene>
    <name evidence="1" type="ORF">DVS28_a1568</name>
</gene>
<accession>A0A346XVL4</accession>
<dbReference type="OrthoDB" id="3287135at2"/>
<reference evidence="1 2" key="1">
    <citation type="submission" date="2018-09" db="EMBL/GenBank/DDBJ databases">
        <title>Complete genome sequence of Euzebya sp. DY32-46 isolated from seawater of Pacific Ocean.</title>
        <authorList>
            <person name="Xu L."/>
            <person name="Wu Y.-H."/>
            <person name="Xu X.-W."/>
        </authorList>
    </citation>
    <scope>NUCLEOTIDE SEQUENCE [LARGE SCALE GENOMIC DNA]</scope>
    <source>
        <strain evidence="1 2">DY32-46</strain>
    </source>
</reference>
<dbReference type="Proteomes" id="UP000264006">
    <property type="component" value="Chromosome"/>
</dbReference>